<reference evidence="8" key="1">
    <citation type="journal article" date="2009" name="Nature">
        <title>Genome sequence and analysis of the Irish potato famine pathogen Phytophthora infestans.</title>
        <authorList>
            <consortium name="The Broad Institute Genome Sequencing Platform"/>
            <person name="Haas B.J."/>
            <person name="Kamoun S."/>
            <person name="Zody M.C."/>
            <person name="Jiang R.H."/>
            <person name="Handsaker R.E."/>
            <person name="Cano L.M."/>
            <person name="Grabherr M."/>
            <person name="Kodira C.D."/>
            <person name="Raffaele S."/>
            <person name="Torto-Alalibo T."/>
            <person name="Bozkurt T.O."/>
            <person name="Ah-Fong A.M."/>
            <person name="Alvarado L."/>
            <person name="Anderson V.L."/>
            <person name="Armstrong M.R."/>
            <person name="Avrova A."/>
            <person name="Baxter L."/>
            <person name="Beynon J."/>
            <person name="Boevink P.C."/>
            <person name="Bollmann S.R."/>
            <person name="Bos J.I."/>
            <person name="Bulone V."/>
            <person name="Cai G."/>
            <person name="Cakir C."/>
            <person name="Carrington J.C."/>
            <person name="Chawner M."/>
            <person name="Conti L."/>
            <person name="Costanzo S."/>
            <person name="Ewan R."/>
            <person name="Fahlgren N."/>
            <person name="Fischbach M.A."/>
            <person name="Fugelstad J."/>
            <person name="Gilroy E.M."/>
            <person name="Gnerre S."/>
            <person name="Green P.J."/>
            <person name="Grenville-Briggs L.J."/>
            <person name="Griffith J."/>
            <person name="Grunwald N.J."/>
            <person name="Horn K."/>
            <person name="Horner N.R."/>
            <person name="Hu C.H."/>
            <person name="Huitema E."/>
            <person name="Jeong D.H."/>
            <person name="Jones A.M."/>
            <person name="Jones J.D."/>
            <person name="Jones R.W."/>
            <person name="Karlsson E.K."/>
            <person name="Kunjeti S.G."/>
            <person name="Lamour K."/>
            <person name="Liu Z."/>
            <person name="Ma L."/>
            <person name="Maclean D."/>
            <person name="Chibucos M.C."/>
            <person name="McDonald H."/>
            <person name="McWalters J."/>
            <person name="Meijer H.J."/>
            <person name="Morgan W."/>
            <person name="Morris P.F."/>
            <person name="Munro C.A."/>
            <person name="O'Neill K."/>
            <person name="Ospina-Giraldo M."/>
            <person name="Pinzon A."/>
            <person name="Pritchard L."/>
            <person name="Ramsahoye B."/>
            <person name="Ren Q."/>
            <person name="Restrepo S."/>
            <person name="Roy S."/>
            <person name="Sadanandom A."/>
            <person name="Savidor A."/>
            <person name="Schornack S."/>
            <person name="Schwartz D.C."/>
            <person name="Schumann U.D."/>
            <person name="Schwessinger B."/>
            <person name="Seyer L."/>
            <person name="Sharpe T."/>
            <person name="Silvar C."/>
            <person name="Song J."/>
            <person name="Studholme D.J."/>
            <person name="Sykes S."/>
            <person name="Thines M."/>
            <person name="van de Vondervoort P.J."/>
            <person name="Phuntumart V."/>
            <person name="Wawra S."/>
            <person name="Weide R."/>
            <person name="Win J."/>
            <person name="Young C."/>
            <person name="Zhou S."/>
            <person name="Fry W."/>
            <person name="Meyers B.C."/>
            <person name="van West P."/>
            <person name="Ristaino J."/>
            <person name="Govers F."/>
            <person name="Birch P.R."/>
            <person name="Whisson S.C."/>
            <person name="Judelson H.S."/>
            <person name="Nusbaum C."/>
        </authorList>
    </citation>
    <scope>NUCLEOTIDE SEQUENCE [LARGE SCALE GENOMIC DNA]</scope>
    <source>
        <strain evidence="8">T30-4</strain>
    </source>
</reference>
<dbReference type="eggNOG" id="KOG4619">
    <property type="taxonomic scope" value="Eukaryota"/>
</dbReference>
<comment type="subcellular location">
    <subcellularLocation>
        <location evidence="1">Membrane</location>
        <topology evidence="1">Multi-pass membrane protein</topology>
    </subcellularLocation>
</comment>
<organism evidence="7 8">
    <name type="scientific">Phytophthora infestans (strain T30-4)</name>
    <name type="common">Potato late blight agent</name>
    <dbReference type="NCBI Taxonomy" id="403677"/>
    <lineage>
        <taxon>Eukaryota</taxon>
        <taxon>Sar</taxon>
        <taxon>Stramenopiles</taxon>
        <taxon>Oomycota</taxon>
        <taxon>Peronosporomycetes</taxon>
        <taxon>Peronosporales</taxon>
        <taxon>Peronosporaceae</taxon>
        <taxon>Phytophthora</taxon>
    </lineage>
</organism>
<gene>
    <name evidence="7" type="ORF">PITG_04666</name>
</gene>
<dbReference type="HOGENOM" id="CLU_005382_6_0_1"/>
<dbReference type="KEGG" id="pif:PITG_04666"/>
<dbReference type="GeneID" id="9475789"/>
<protein>
    <recommendedName>
        <fullName evidence="6">A to I editase domain-containing protein</fullName>
    </recommendedName>
</protein>
<evidence type="ECO:0000256" key="1">
    <source>
        <dbReference type="ARBA" id="ARBA00004141"/>
    </source>
</evidence>
<keyword evidence="4" id="KW-0472">Membrane</keyword>
<dbReference type="Proteomes" id="UP000006643">
    <property type="component" value="Unassembled WGS sequence"/>
</dbReference>
<dbReference type="GO" id="GO:0004000">
    <property type="term" value="F:adenosine deaminase activity"/>
    <property type="evidence" value="ECO:0007669"/>
    <property type="project" value="InterPro"/>
</dbReference>
<dbReference type="eggNOG" id="KOG2777">
    <property type="taxonomic scope" value="Eukaryota"/>
</dbReference>
<dbReference type="RefSeq" id="XP_002905405.1">
    <property type="nucleotide sequence ID" value="XM_002905359.1"/>
</dbReference>
<dbReference type="InterPro" id="IPR002466">
    <property type="entry name" value="A_deamin"/>
</dbReference>
<dbReference type="OrthoDB" id="10268011at2759"/>
<dbReference type="EMBL" id="DS028123">
    <property type="protein sequence ID" value="EEY68246.1"/>
    <property type="molecule type" value="Genomic_DNA"/>
</dbReference>
<keyword evidence="8" id="KW-1185">Reference proteome</keyword>
<dbReference type="GO" id="GO:0005739">
    <property type="term" value="C:mitochondrion"/>
    <property type="evidence" value="ECO:0007669"/>
    <property type="project" value="TreeGrafter"/>
</dbReference>
<dbReference type="SMART" id="SM00552">
    <property type="entry name" value="ADEAMc"/>
    <property type="match status" value="1"/>
</dbReference>
<dbReference type="PANTHER" id="PTHR21706">
    <property type="entry name" value="TRANSMEMBRANE PROTEIN 65"/>
    <property type="match status" value="1"/>
</dbReference>
<feature type="domain" description="A to I editase" evidence="6">
    <location>
        <begin position="233"/>
        <end position="439"/>
    </location>
</feature>
<dbReference type="AlphaFoldDB" id="D0N1R7"/>
<evidence type="ECO:0000256" key="3">
    <source>
        <dbReference type="ARBA" id="ARBA00022989"/>
    </source>
</evidence>
<dbReference type="InParanoid" id="D0N1R7"/>
<feature type="compositionally biased region" description="Basic and acidic residues" evidence="5">
    <location>
        <begin position="336"/>
        <end position="350"/>
    </location>
</feature>
<dbReference type="InterPro" id="IPR019537">
    <property type="entry name" value="TMEM65"/>
</dbReference>
<feature type="region of interest" description="Disordered" evidence="5">
    <location>
        <begin position="336"/>
        <end position="375"/>
    </location>
</feature>
<dbReference type="PANTHER" id="PTHR21706:SF15">
    <property type="entry name" value="TRANSMEMBRANE PROTEIN 65"/>
    <property type="match status" value="1"/>
</dbReference>
<name>D0N1R7_PHYIT</name>
<dbReference type="GO" id="GO:0016020">
    <property type="term" value="C:membrane"/>
    <property type="evidence" value="ECO:0007669"/>
    <property type="project" value="UniProtKB-SubCell"/>
</dbReference>
<proteinExistence type="predicted"/>
<keyword evidence="2" id="KW-0812">Transmembrane</keyword>
<dbReference type="PROSITE" id="PS50141">
    <property type="entry name" value="A_DEAMIN_EDITASE"/>
    <property type="match status" value="1"/>
</dbReference>
<dbReference type="VEuPathDB" id="FungiDB:PITG_04666"/>
<dbReference type="Pfam" id="PF02137">
    <property type="entry name" value="A_deamin"/>
    <property type="match status" value="1"/>
</dbReference>
<evidence type="ECO:0000256" key="2">
    <source>
        <dbReference type="ARBA" id="ARBA00022692"/>
    </source>
</evidence>
<evidence type="ECO:0000313" key="8">
    <source>
        <dbReference type="Proteomes" id="UP000006643"/>
    </source>
</evidence>
<dbReference type="GO" id="GO:0003723">
    <property type="term" value="F:RNA binding"/>
    <property type="evidence" value="ECO:0007669"/>
    <property type="project" value="InterPro"/>
</dbReference>
<keyword evidence="3" id="KW-1133">Transmembrane helix</keyword>
<evidence type="ECO:0000256" key="5">
    <source>
        <dbReference type="SAM" id="MobiDB-lite"/>
    </source>
</evidence>
<evidence type="ECO:0000256" key="4">
    <source>
        <dbReference type="ARBA" id="ARBA00023136"/>
    </source>
</evidence>
<accession>D0N1R7</accession>
<sequence>MKTDPEAAQKLSGLLSPATTRNLSRALKSVRTSTPASETANAAAVTPPTTQELKMVALQMGLPFIGFGFVDNFIMIIAGDYIDLTLGVSLGISSMAAAGIGNTISDIAGLGLGNVVEDFCARIGLPVPALTNEQMLLKSTRLAKVTGSSIGVTIGCLLGMVPLLFLETRPKNDNPAPSKPTAIASDVARSVLQWFESNSQCQKKVLPSEWTVLAGIVLCSPSSEPNDKLRVLAVATGNKCLGRRDLNADGLVVNDCHAEVLARRALLRYLYAEALSWQENGLELSEHSIFERHSTSRRLVLKPQHSLHLFISEAPCGDAAIYELRHDVVDELVQQREAKTGQAGQRERSALRLTGAKAHSKRPRDEDADDTPPDKKFAQAVGIARVKSGRSDLPLEKQTLSMSCSDKLAKWNALGLQGSLLLQWFEPIFLSSFISSTGF</sequence>
<evidence type="ECO:0000313" key="7">
    <source>
        <dbReference type="EMBL" id="EEY68246.1"/>
    </source>
</evidence>
<dbReference type="GO" id="GO:0006396">
    <property type="term" value="P:RNA processing"/>
    <property type="evidence" value="ECO:0007669"/>
    <property type="project" value="InterPro"/>
</dbReference>
<dbReference type="Pfam" id="PF10507">
    <property type="entry name" value="TMEM65"/>
    <property type="match status" value="1"/>
</dbReference>
<evidence type="ECO:0000259" key="6">
    <source>
        <dbReference type="PROSITE" id="PS50141"/>
    </source>
</evidence>